<sequence>MMNQEYEVILTPLFIYMRVLGLTSHTENPTWRCPLMIYNIIIMIIMNSYSAFIVTEIQFTGLNVNFAFAIVHACYLASGGICSLFLFWMRKSFNRLIKIVVQQIAVHDPNFQHALRLHRMCKIMVGLTIFWAVIAVIITSAIHKKILKSENGDVWNVALVIVHHYVAFLTQSALMSWSVFFAFPCYILATCVDEFIDDMYQDGIVRDHE</sequence>
<name>A0A0R3RN04_9BILA</name>
<dbReference type="Proteomes" id="UP000050640">
    <property type="component" value="Unplaced"/>
</dbReference>
<organism evidence="2 3">
    <name type="scientific">Elaeophora elaphi</name>
    <dbReference type="NCBI Taxonomy" id="1147741"/>
    <lineage>
        <taxon>Eukaryota</taxon>
        <taxon>Metazoa</taxon>
        <taxon>Ecdysozoa</taxon>
        <taxon>Nematoda</taxon>
        <taxon>Chromadorea</taxon>
        <taxon>Rhabditida</taxon>
        <taxon>Spirurina</taxon>
        <taxon>Spiruromorpha</taxon>
        <taxon>Filarioidea</taxon>
        <taxon>Onchocercidae</taxon>
        <taxon>Elaeophora</taxon>
    </lineage>
</organism>
<dbReference type="WBParaSite" id="EEL_0000286401-mRNA-1">
    <property type="protein sequence ID" value="EEL_0000286401-mRNA-1"/>
    <property type="gene ID" value="EEL_0000286401"/>
</dbReference>
<protein>
    <submittedName>
        <fullName evidence="3">G protein-coupled receptor</fullName>
    </submittedName>
</protein>
<accession>A0A0R3RN04</accession>
<evidence type="ECO:0000256" key="1">
    <source>
        <dbReference type="SAM" id="Phobius"/>
    </source>
</evidence>
<keyword evidence="1" id="KW-0472">Membrane</keyword>
<proteinExistence type="predicted"/>
<dbReference type="STRING" id="1147741.A0A0R3RN04"/>
<keyword evidence="2" id="KW-1185">Reference proteome</keyword>
<keyword evidence="1" id="KW-1133">Transmembrane helix</keyword>
<feature type="transmembrane region" description="Helical" evidence="1">
    <location>
        <begin position="66"/>
        <end position="88"/>
    </location>
</feature>
<evidence type="ECO:0000313" key="3">
    <source>
        <dbReference type="WBParaSite" id="EEL_0000286401-mRNA-1"/>
    </source>
</evidence>
<feature type="transmembrane region" description="Helical" evidence="1">
    <location>
        <begin position="35"/>
        <end position="54"/>
    </location>
</feature>
<evidence type="ECO:0000313" key="2">
    <source>
        <dbReference type="Proteomes" id="UP000050640"/>
    </source>
</evidence>
<feature type="transmembrane region" description="Helical" evidence="1">
    <location>
        <begin position="123"/>
        <end position="142"/>
    </location>
</feature>
<reference evidence="3" key="1">
    <citation type="submission" date="2017-02" db="UniProtKB">
        <authorList>
            <consortium name="WormBaseParasite"/>
        </authorList>
    </citation>
    <scope>IDENTIFICATION</scope>
</reference>
<keyword evidence="1" id="KW-0812">Transmembrane</keyword>
<dbReference type="AlphaFoldDB" id="A0A0R3RN04"/>
<feature type="transmembrane region" description="Helical" evidence="1">
    <location>
        <begin position="162"/>
        <end position="189"/>
    </location>
</feature>